<evidence type="ECO:0000256" key="2">
    <source>
        <dbReference type="ARBA" id="ARBA00004613"/>
    </source>
</evidence>
<comment type="similarity">
    <text evidence="3 10">Belongs to the beta-defensin family.</text>
</comment>
<keyword evidence="13" id="KW-1185">Reference proteome</keyword>
<dbReference type="STRING" id="127582.A0A2Y9DAD2"/>
<dbReference type="InterPro" id="IPR050544">
    <property type="entry name" value="Beta-defensin"/>
</dbReference>
<keyword evidence="5 10" id="KW-0929">Antimicrobial</keyword>
<evidence type="ECO:0000313" key="13">
    <source>
        <dbReference type="Proteomes" id="UP000248480"/>
    </source>
</evidence>
<evidence type="ECO:0000256" key="5">
    <source>
        <dbReference type="ARBA" id="ARBA00022529"/>
    </source>
</evidence>
<dbReference type="InterPro" id="IPR025933">
    <property type="entry name" value="Beta_defensin_dom"/>
</dbReference>
<evidence type="ECO:0000256" key="8">
    <source>
        <dbReference type="ARBA" id="ARBA00023022"/>
    </source>
</evidence>
<dbReference type="RefSeq" id="XP_004370655.1">
    <property type="nucleotide sequence ID" value="XM_004370598.1"/>
</dbReference>
<feature type="signal peptide" evidence="10">
    <location>
        <begin position="1"/>
        <end position="18"/>
    </location>
</feature>
<dbReference type="GO" id="GO:0005576">
    <property type="term" value="C:extracellular region"/>
    <property type="evidence" value="ECO:0007669"/>
    <property type="project" value="UniProtKB-SubCell"/>
</dbReference>
<dbReference type="InParanoid" id="A0A2Y9DAD2"/>
<evidence type="ECO:0000256" key="4">
    <source>
        <dbReference type="ARBA" id="ARBA00022525"/>
    </source>
</evidence>
<keyword evidence="7 10" id="KW-0211">Defensin</keyword>
<dbReference type="PANTHER" id="PTHR15001:SF3">
    <property type="entry name" value="BETA-DEFENSIN 123"/>
    <property type="match status" value="1"/>
</dbReference>
<evidence type="ECO:0000259" key="12">
    <source>
        <dbReference type="Pfam" id="PF13841"/>
    </source>
</evidence>
<feature type="region of interest" description="Disordered" evidence="11">
    <location>
        <begin position="81"/>
        <end position="100"/>
    </location>
</feature>
<keyword evidence="4 10" id="KW-0964">Secreted</keyword>
<evidence type="ECO:0000256" key="1">
    <source>
        <dbReference type="ARBA" id="ARBA00002878"/>
    </source>
</evidence>
<evidence type="ECO:0000256" key="3">
    <source>
        <dbReference type="ARBA" id="ARBA00007371"/>
    </source>
</evidence>
<dbReference type="AlphaFoldDB" id="A0A2Y9DAD2"/>
<reference evidence="14" key="1">
    <citation type="submission" date="2025-08" db="UniProtKB">
        <authorList>
            <consortium name="RefSeq"/>
        </authorList>
    </citation>
    <scope>IDENTIFICATION</scope>
</reference>
<evidence type="ECO:0000256" key="9">
    <source>
        <dbReference type="ARBA" id="ARBA00023157"/>
    </source>
</evidence>
<dbReference type="FunCoup" id="A0A2Y9DAD2">
    <property type="interactions" value="10"/>
</dbReference>
<proteinExistence type="inferred from homology"/>
<gene>
    <name evidence="14" type="primary">DEFB127</name>
</gene>
<dbReference type="KEGG" id="tmu:101361485"/>
<evidence type="ECO:0000256" key="7">
    <source>
        <dbReference type="ARBA" id="ARBA00022940"/>
    </source>
</evidence>
<feature type="domain" description="Beta-defensin" evidence="12">
    <location>
        <begin position="23"/>
        <end position="54"/>
    </location>
</feature>
<dbReference type="GO" id="GO:0045087">
    <property type="term" value="P:innate immune response"/>
    <property type="evidence" value="ECO:0007669"/>
    <property type="project" value="InterPro"/>
</dbReference>
<sequence>MRLLLIITILLFQKFTVTEQLKKCWSSYVQGRCRKICKVTEMREVLCENGRYCCLNIKEVEARKRITKRPRPKPITYALTLPQDYDTSMENSSYPNPDSP</sequence>
<comment type="subcellular location">
    <subcellularLocation>
        <location evidence="2 10">Secreted</location>
    </subcellularLocation>
</comment>
<feature type="chain" id="PRO_5015800650" description="Beta-defensin" evidence="10">
    <location>
        <begin position="19"/>
        <end position="100"/>
    </location>
</feature>
<dbReference type="CTD" id="140850"/>
<keyword evidence="8 10" id="KW-0044">Antibiotic</keyword>
<evidence type="ECO:0000256" key="11">
    <source>
        <dbReference type="SAM" id="MobiDB-lite"/>
    </source>
</evidence>
<feature type="compositionally biased region" description="Polar residues" evidence="11">
    <location>
        <begin position="85"/>
        <end position="100"/>
    </location>
</feature>
<evidence type="ECO:0000256" key="10">
    <source>
        <dbReference type="RuleBase" id="RU231113"/>
    </source>
</evidence>
<keyword evidence="6 10" id="KW-0732">Signal</keyword>
<dbReference type="PANTHER" id="PTHR15001">
    <property type="entry name" value="BETA-DEFENSIN 123-RELATED"/>
    <property type="match status" value="1"/>
</dbReference>
<name>A0A2Y9DAD2_TRIMA</name>
<evidence type="ECO:0000313" key="14">
    <source>
        <dbReference type="RefSeq" id="XP_004370655.1"/>
    </source>
</evidence>
<dbReference type="Proteomes" id="UP000248480">
    <property type="component" value="Unplaced"/>
</dbReference>
<dbReference type="GO" id="GO:0042742">
    <property type="term" value="P:defense response to bacterium"/>
    <property type="evidence" value="ECO:0007669"/>
    <property type="project" value="UniProtKB-UniRule"/>
</dbReference>
<evidence type="ECO:0000256" key="6">
    <source>
        <dbReference type="ARBA" id="ARBA00022729"/>
    </source>
</evidence>
<accession>A0A2Y9DAD2</accession>
<organism evidence="13 14">
    <name type="scientific">Trichechus manatus latirostris</name>
    <name type="common">Florida manatee</name>
    <dbReference type="NCBI Taxonomy" id="127582"/>
    <lineage>
        <taxon>Eukaryota</taxon>
        <taxon>Metazoa</taxon>
        <taxon>Chordata</taxon>
        <taxon>Craniata</taxon>
        <taxon>Vertebrata</taxon>
        <taxon>Euteleostomi</taxon>
        <taxon>Mammalia</taxon>
        <taxon>Eutheria</taxon>
        <taxon>Afrotheria</taxon>
        <taxon>Sirenia</taxon>
        <taxon>Trichechidae</taxon>
        <taxon>Trichechus</taxon>
    </lineage>
</organism>
<comment type="function">
    <text evidence="1 10">Has antibacterial activity.</text>
</comment>
<dbReference type="Pfam" id="PF13841">
    <property type="entry name" value="Defensin_beta_2"/>
    <property type="match status" value="1"/>
</dbReference>
<dbReference type="GeneID" id="101361485"/>
<keyword evidence="9" id="KW-1015">Disulfide bond</keyword>
<dbReference type="OrthoDB" id="9833815at2759"/>
<protein>
    <recommendedName>
        <fullName evidence="10">Beta-defensin</fullName>
    </recommendedName>
</protein>